<keyword evidence="2" id="KW-1133">Transmembrane helix</keyword>
<feature type="transmembrane region" description="Helical" evidence="2">
    <location>
        <begin position="102"/>
        <end position="129"/>
    </location>
</feature>
<organism evidence="3 4">
    <name type="scientific">Zopfia rhizophila CBS 207.26</name>
    <dbReference type="NCBI Taxonomy" id="1314779"/>
    <lineage>
        <taxon>Eukaryota</taxon>
        <taxon>Fungi</taxon>
        <taxon>Dikarya</taxon>
        <taxon>Ascomycota</taxon>
        <taxon>Pezizomycotina</taxon>
        <taxon>Dothideomycetes</taxon>
        <taxon>Dothideomycetes incertae sedis</taxon>
        <taxon>Zopfiaceae</taxon>
        <taxon>Zopfia</taxon>
    </lineage>
</organism>
<proteinExistence type="predicted"/>
<feature type="transmembrane region" description="Helical" evidence="2">
    <location>
        <begin position="69"/>
        <end position="90"/>
    </location>
</feature>
<dbReference type="Proteomes" id="UP000800200">
    <property type="component" value="Unassembled WGS sequence"/>
</dbReference>
<dbReference type="OrthoDB" id="3779192at2759"/>
<keyword evidence="2" id="KW-0472">Membrane</keyword>
<name>A0A6A6EUQ6_9PEZI</name>
<protein>
    <recommendedName>
        <fullName evidence="5">MARVEL domain-containing protein</fullName>
    </recommendedName>
</protein>
<evidence type="ECO:0000313" key="4">
    <source>
        <dbReference type="Proteomes" id="UP000800200"/>
    </source>
</evidence>
<gene>
    <name evidence="3" type="ORF">K469DRAFT_19903</name>
</gene>
<feature type="compositionally biased region" description="Basic and acidic residues" evidence="1">
    <location>
        <begin position="225"/>
        <end position="238"/>
    </location>
</feature>
<evidence type="ECO:0000313" key="3">
    <source>
        <dbReference type="EMBL" id="KAF2195857.1"/>
    </source>
</evidence>
<dbReference type="EMBL" id="ML994610">
    <property type="protein sequence ID" value="KAF2195857.1"/>
    <property type="molecule type" value="Genomic_DNA"/>
</dbReference>
<feature type="transmembrane region" description="Helical" evidence="2">
    <location>
        <begin position="159"/>
        <end position="177"/>
    </location>
</feature>
<feature type="region of interest" description="Disordered" evidence="1">
    <location>
        <begin position="225"/>
        <end position="288"/>
    </location>
</feature>
<sequence>MGCGGFLLTGLRVLAILGAAGVIGLGAWDKALIHDVEIRGFAILDALQLETQIESDWREFIDVALASVLRVWVTIATACFGFLSALFIVLSTHITRLKAPRYFLIPLEILAMLVMAGAFALTLTLAVQFEPICEQLNPSNSPDLMAFEMLCPISKAHSIAGGAGWFILAVTSLSALISACNARKNSKCCSFEPTASALGMSHGYQAVQPPVPRIDVPTLYDLKKPIPSEEKMEDEKSFAKAGAGMGRRDSGLSDRSAVTEKEISGPLNLERNMEYRPARPWSEYPQKK</sequence>
<evidence type="ECO:0000256" key="1">
    <source>
        <dbReference type="SAM" id="MobiDB-lite"/>
    </source>
</evidence>
<keyword evidence="4" id="KW-1185">Reference proteome</keyword>
<keyword evidence="2" id="KW-0812">Transmembrane</keyword>
<feature type="transmembrane region" description="Helical" evidence="2">
    <location>
        <begin position="7"/>
        <end position="28"/>
    </location>
</feature>
<dbReference type="AlphaFoldDB" id="A0A6A6EUQ6"/>
<reference evidence="3" key="1">
    <citation type="journal article" date="2020" name="Stud. Mycol.">
        <title>101 Dothideomycetes genomes: a test case for predicting lifestyles and emergence of pathogens.</title>
        <authorList>
            <person name="Haridas S."/>
            <person name="Albert R."/>
            <person name="Binder M."/>
            <person name="Bloem J."/>
            <person name="Labutti K."/>
            <person name="Salamov A."/>
            <person name="Andreopoulos B."/>
            <person name="Baker S."/>
            <person name="Barry K."/>
            <person name="Bills G."/>
            <person name="Bluhm B."/>
            <person name="Cannon C."/>
            <person name="Castanera R."/>
            <person name="Culley D."/>
            <person name="Daum C."/>
            <person name="Ezra D."/>
            <person name="Gonzalez J."/>
            <person name="Henrissat B."/>
            <person name="Kuo A."/>
            <person name="Liang C."/>
            <person name="Lipzen A."/>
            <person name="Lutzoni F."/>
            <person name="Magnuson J."/>
            <person name="Mondo S."/>
            <person name="Nolan M."/>
            <person name="Ohm R."/>
            <person name="Pangilinan J."/>
            <person name="Park H.-J."/>
            <person name="Ramirez L."/>
            <person name="Alfaro M."/>
            <person name="Sun H."/>
            <person name="Tritt A."/>
            <person name="Yoshinaga Y."/>
            <person name="Zwiers L.-H."/>
            <person name="Turgeon B."/>
            <person name="Goodwin S."/>
            <person name="Spatafora J."/>
            <person name="Crous P."/>
            <person name="Grigoriev I."/>
        </authorList>
    </citation>
    <scope>NUCLEOTIDE SEQUENCE</scope>
    <source>
        <strain evidence="3">CBS 207.26</strain>
    </source>
</reference>
<evidence type="ECO:0000256" key="2">
    <source>
        <dbReference type="SAM" id="Phobius"/>
    </source>
</evidence>
<accession>A0A6A6EUQ6</accession>
<feature type="compositionally biased region" description="Basic and acidic residues" evidence="1">
    <location>
        <begin position="246"/>
        <end position="263"/>
    </location>
</feature>
<evidence type="ECO:0008006" key="5">
    <source>
        <dbReference type="Google" id="ProtNLM"/>
    </source>
</evidence>